<feature type="domain" description="YknX-like C-terminal permuted SH3-like" evidence="5">
    <location>
        <begin position="295"/>
        <end position="363"/>
    </location>
</feature>
<evidence type="ECO:0000313" key="6">
    <source>
        <dbReference type="EMBL" id="XFO75301.1"/>
    </source>
</evidence>
<dbReference type="InterPro" id="IPR058637">
    <property type="entry name" value="YknX-like_C"/>
</dbReference>
<evidence type="ECO:0000313" key="7">
    <source>
        <dbReference type="Proteomes" id="UP000216052"/>
    </source>
</evidence>
<evidence type="ECO:0000256" key="1">
    <source>
        <dbReference type="ARBA" id="ARBA00009477"/>
    </source>
</evidence>
<accession>A0ABZ3JB22</accession>
<dbReference type="Proteomes" id="UP000216052">
    <property type="component" value="Chromosome"/>
</dbReference>
<dbReference type="PANTHER" id="PTHR30469:SF15">
    <property type="entry name" value="HLYD FAMILY OF SECRETION PROTEINS"/>
    <property type="match status" value="1"/>
</dbReference>
<dbReference type="Gene3D" id="2.40.50.100">
    <property type="match status" value="1"/>
</dbReference>
<evidence type="ECO:0000256" key="2">
    <source>
        <dbReference type="SAM" id="Phobius"/>
    </source>
</evidence>
<dbReference type="InterPro" id="IPR058792">
    <property type="entry name" value="Beta-barrel_RND_2"/>
</dbReference>
<name>A0ABZ3JB22_SPOA4</name>
<dbReference type="Gene3D" id="1.10.287.470">
    <property type="entry name" value="Helix hairpin bin"/>
    <property type="match status" value="1"/>
</dbReference>
<evidence type="ECO:0000259" key="4">
    <source>
        <dbReference type="Pfam" id="PF25973"/>
    </source>
</evidence>
<evidence type="ECO:0000259" key="5">
    <source>
        <dbReference type="Pfam" id="PF25989"/>
    </source>
</evidence>
<gene>
    <name evidence="6" type="primary">mdtA_6</name>
    <name evidence="6" type="ORF">SPACI_054180</name>
</gene>
<dbReference type="Gene3D" id="2.40.420.20">
    <property type="match status" value="1"/>
</dbReference>
<feature type="domain" description="CusB-like beta-barrel" evidence="3">
    <location>
        <begin position="214"/>
        <end position="288"/>
    </location>
</feature>
<dbReference type="SUPFAM" id="SSF111369">
    <property type="entry name" value="HlyD-like secretion proteins"/>
    <property type="match status" value="1"/>
</dbReference>
<feature type="transmembrane region" description="Helical" evidence="2">
    <location>
        <begin position="6"/>
        <end position="23"/>
    </location>
</feature>
<dbReference type="Pfam" id="PF25989">
    <property type="entry name" value="YknX_C"/>
    <property type="match status" value="1"/>
</dbReference>
<dbReference type="InterPro" id="IPR058647">
    <property type="entry name" value="BSH_CzcB-like"/>
</dbReference>
<dbReference type="PANTHER" id="PTHR30469">
    <property type="entry name" value="MULTIDRUG RESISTANCE PROTEIN MDTA"/>
    <property type="match status" value="1"/>
</dbReference>
<feature type="domain" description="CzcB-like barrel-sandwich hybrid" evidence="4">
    <location>
        <begin position="69"/>
        <end position="210"/>
    </location>
</feature>
<sequence>MKGFKLKYWIIPVVVFIAVTLAFRSGAFSGSKNQPATGTIGVNVKVAAAQFVNTVPKLLLNGSIEGQTTATISAKIAGRIEQVMVQEGQQVKMGDPLVKLESVELSNSVRAAQDAVVKAQVNYDLAMTDYNRYQKLYSVGAVSEQAFDSAAAKVKTAQADLSSATASQNSAQQQYGYGIITAPVDGVVSNVTATIGQVVSPGAALMAVQDINQVYAVVNIEQKDLGLVKIGQPADVTVDAYGDRVFAGTVDLMNPEAGTANRMFRTKIKIDNADNSLKAGMFAKIQLALGEAKQVLTVPQAAVIQKQGLYYVFTAENNKAIRRQVTIGKVNGDSIQVNSGLQPGEQVIISNVSQLKDGDAVKIAE</sequence>
<evidence type="ECO:0000259" key="3">
    <source>
        <dbReference type="Pfam" id="PF25954"/>
    </source>
</evidence>
<keyword evidence="2" id="KW-1133">Transmembrane helix</keyword>
<reference evidence="6" key="1">
    <citation type="submission" date="2024-05" db="EMBL/GenBank/DDBJ databases">
        <title>Isolation and characterization of Sporomusa carbonis sp. nov., a carboxydotrophic hydrogenogen in the genus of Sporomusa isolated from a charcoal burning pile.</title>
        <authorList>
            <person name="Boeer T."/>
            <person name="Rosenbaum F."/>
            <person name="Eysell L."/>
            <person name="Mueller V."/>
            <person name="Daniel R."/>
            <person name="Poehlein A."/>
        </authorList>
    </citation>
    <scope>NUCLEOTIDE SEQUENCE [LARGE SCALE GENOMIC DNA]</scope>
    <source>
        <strain evidence="6">DSM 3132</strain>
    </source>
</reference>
<keyword evidence="2" id="KW-0812">Transmembrane</keyword>
<comment type="similarity">
    <text evidence="1">Belongs to the membrane fusion protein (MFP) (TC 8.A.1) family.</text>
</comment>
<proteinExistence type="inferred from homology"/>
<keyword evidence="7" id="KW-1185">Reference proteome</keyword>
<keyword evidence="2" id="KW-0472">Membrane</keyword>
<dbReference type="Pfam" id="PF25973">
    <property type="entry name" value="BSH_CzcB"/>
    <property type="match status" value="1"/>
</dbReference>
<dbReference type="InterPro" id="IPR006143">
    <property type="entry name" value="RND_pump_MFP"/>
</dbReference>
<dbReference type="Gene3D" id="2.40.30.170">
    <property type="match status" value="1"/>
</dbReference>
<dbReference type="EMBL" id="CP155571">
    <property type="protein sequence ID" value="XFO75301.1"/>
    <property type="molecule type" value="Genomic_DNA"/>
</dbReference>
<dbReference type="NCBIfam" id="TIGR01730">
    <property type="entry name" value="RND_mfp"/>
    <property type="match status" value="1"/>
</dbReference>
<organism evidence="6 7">
    <name type="scientific">Sporomusa acidovorans (strain ATCC 49682 / DSM 3132 / Mol)</name>
    <dbReference type="NCBI Taxonomy" id="1123286"/>
    <lineage>
        <taxon>Bacteria</taxon>
        <taxon>Bacillati</taxon>
        <taxon>Bacillota</taxon>
        <taxon>Negativicutes</taxon>
        <taxon>Selenomonadales</taxon>
        <taxon>Sporomusaceae</taxon>
        <taxon>Sporomusa</taxon>
    </lineage>
</organism>
<dbReference type="RefSeq" id="WP_093792455.1">
    <property type="nucleotide sequence ID" value="NZ_CP155571.1"/>
</dbReference>
<protein>
    <submittedName>
        <fullName evidence="6">Multidrug resistance protein MdtA</fullName>
    </submittedName>
</protein>
<dbReference type="Pfam" id="PF25954">
    <property type="entry name" value="Beta-barrel_RND_2"/>
    <property type="match status" value="1"/>
</dbReference>